<keyword evidence="2" id="KW-1133">Transmembrane helix</keyword>
<keyword evidence="2" id="KW-0472">Membrane</keyword>
<feature type="compositionally biased region" description="Basic and acidic residues" evidence="1">
    <location>
        <begin position="356"/>
        <end position="365"/>
    </location>
</feature>
<evidence type="ECO:0000313" key="3">
    <source>
        <dbReference type="EMBL" id="OIR10939.1"/>
    </source>
</evidence>
<dbReference type="NCBIfam" id="NF041109">
    <property type="entry name" value="VF_TspB_C_term"/>
    <property type="match status" value="1"/>
</dbReference>
<evidence type="ECO:0008006" key="4">
    <source>
        <dbReference type="Google" id="ProtNLM"/>
    </source>
</evidence>
<reference evidence="3" key="1">
    <citation type="submission" date="2016-10" db="EMBL/GenBank/DDBJ databases">
        <title>Sequence of Gallionella enrichment culture.</title>
        <authorList>
            <person name="Poehlein A."/>
            <person name="Muehling M."/>
            <person name="Daniel R."/>
        </authorList>
    </citation>
    <scope>NUCLEOTIDE SEQUENCE</scope>
</reference>
<dbReference type="EMBL" id="MLJW01000021">
    <property type="protein sequence ID" value="OIR10939.1"/>
    <property type="molecule type" value="Genomic_DNA"/>
</dbReference>
<feature type="transmembrane region" description="Helical" evidence="2">
    <location>
        <begin position="62"/>
        <end position="84"/>
    </location>
</feature>
<organism evidence="3">
    <name type="scientific">mine drainage metagenome</name>
    <dbReference type="NCBI Taxonomy" id="410659"/>
    <lineage>
        <taxon>unclassified sequences</taxon>
        <taxon>metagenomes</taxon>
        <taxon>ecological metagenomes</taxon>
    </lineage>
</organism>
<keyword evidence="2" id="KW-0812">Transmembrane</keyword>
<feature type="region of interest" description="Disordered" evidence="1">
    <location>
        <begin position="287"/>
        <end position="373"/>
    </location>
</feature>
<name>A0A1J5SSH7_9ZZZZ</name>
<dbReference type="AlphaFoldDB" id="A0A1J5SSH7"/>
<feature type="compositionally biased region" description="Low complexity" evidence="1">
    <location>
        <begin position="290"/>
        <end position="304"/>
    </location>
</feature>
<protein>
    <recommendedName>
        <fullName evidence="4">TspB protein</fullName>
    </recommendedName>
</protein>
<sequence>MLNNSIRRLGARVLLPVIALWFAIAPATSYAFVTSAVGGYGLPPTSITTFAPAASAPGAIDLFAAGALVAIGAAIGYFAVDYLVGGQTYTVRAPLTNSPTMQVPAPNAPATTSTTTQTCWIGNSNSGNTFGTQCVNGNLDAATSCAQLGGTLASPSWYCVLVPGVVYGVSFQHNTACPAGYVSNGSGGCNLSDARAATPDKACDLSRSGSALAMISDPDCAASGTAIPTICSSDGMSCVGYGTAPNGGAPRSYSIVNTPNGGSIVTTYQQRSLSGQTVVDTNTYTVSPQGTISSTSSSTSTGSIPDPSLSSAPAGTPASIAPTGGTAVTPSTSSGTGTITLPTDYARQGEAGAAADKIKTNDDARMGTAPTTEVIPSSSVPVTYTSVPFTSNAQCPADIPMSVDLNSVNFHHVYNISFSTMCGLMTTLRPLFLAAGAFSCAVIFIGGLKT</sequence>
<gene>
    <name evidence="3" type="ORF">GALL_71070</name>
</gene>
<feature type="compositionally biased region" description="Low complexity" evidence="1">
    <location>
        <begin position="322"/>
        <end position="343"/>
    </location>
</feature>
<proteinExistence type="predicted"/>
<feature type="transmembrane region" description="Helical" evidence="2">
    <location>
        <begin position="431"/>
        <end position="448"/>
    </location>
</feature>
<accession>A0A1J5SSH7</accession>
<evidence type="ECO:0000256" key="2">
    <source>
        <dbReference type="SAM" id="Phobius"/>
    </source>
</evidence>
<evidence type="ECO:0000256" key="1">
    <source>
        <dbReference type="SAM" id="MobiDB-lite"/>
    </source>
</evidence>
<comment type="caution">
    <text evidence="3">The sequence shown here is derived from an EMBL/GenBank/DDBJ whole genome shotgun (WGS) entry which is preliminary data.</text>
</comment>